<dbReference type="InterPro" id="IPR011042">
    <property type="entry name" value="6-blade_b-propeller_TolB-like"/>
</dbReference>
<protein>
    <submittedName>
        <fullName evidence="10">Tripartite motif-containing protein 2-like protein</fullName>
    </submittedName>
</protein>
<dbReference type="InterPro" id="IPR013083">
    <property type="entry name" value="Znf_RING/FYVE/PHD"/>
</dbReference>
<dbReference type="GO" id="GO:0061630">
    <property type="term" value="F:ubiquitin protein ligase activity"/>
    <property type="evidence" value="ECO:0007669"/>
    <property type="project" value="TreeGrafter"/>
</dbReference>
<feature type="repeat" description="NHL" evidence="8">
    <location>
        <begin position="551"/>
        <end position="592"/>
    </location>
</feature>
<dbReference type="InterPro" id="IPR017907">
    <property type="entry name" value="Znf_RING_CS"/>
</dbReference>
<dbReference type="InterPro" id="IPR027370">
    <property type="entry name" value="Znf-RING_euk"/>
</dbReference>
<dbReference type="CDD" id="cd19756">
    <property type="entry name" value="Bbox2"/>
    <property type="match status" value="1"/>
</dbReference>
<dbReference type="Pfam" id="PF13445">
    <property type="entry name" value="zf-RING_UBOX"/>
    <property type="match status" value="1"/>
</dbReference>
<dbReference type="GO" id="GO:0005654">
    <property type="term" value="C:nucleoplasm"/>
    <property type="evidence" value="ECO:0007669"/>
    <property type="project" value="TreeGrafter"/>
</dbReference>
<dbReference type="SUPFAM" id="SSF81296">
    <property type="entry name" value="E set domains"/>
    <property type="match status" value="1"/>
</dbReference>
<dbReference type="Proteomes" id="UP000285301">
    <property type="component" value="Unassembled WGS sequence"/>
</dbReference>
<name>A0A3S5WGY9_9ACAR</name>
<dbReference type="STRING" id="1965070.A0A3S5WGY9"/>
<proteinExistence type="inferred from homology"/>
<dbReference type="GO" id="GO:0008270">
    <property type="term" value="F:zinc ion binding"/>
    <property type="evidence" value="ECO:0007669"/>
    <property type="project" value="UniProtKB-KW"/>
</dbReference>
<dbReference type="InterPro" id="IPR047153">
    <property type="entry name" value="TRIM45/56/19-like"/>
</dbReference>
<dbReference type="SMART" id="SM00184">
    <property type="entry name" value="RING"/>
    <property type="match status" value="1"/>
</dbReference>
<reference evidence="10 11" key="1">
    <citation type="journal article" date="2018" name="Gigascience">
        <title>Genomes of trombidid mites reveal novel predicted allergens and laterally-transferred genes associated with secondary metabolism.</title>
        <authorList>
            <person name="Dong X."/>
            <person name="Chaisiri K."/>
            <person name="Xia D."/>
            <person name="Armstrong S.D."/>
            <person name="Fang Y."/>
            <person name="Donnelly M.J."/>
            <person name="Kadowaki T."/>
            <person name="McGarry J.W."/>
            <person name="Darby A.C."/>
            <person name="Makepeace B.L."/>
        </authorList>
    </citation>
    <scope>NUCLEOTIDE SEQUENCE [LARGE SCALE GENOMIC DNA]</scope>
    <source>
        <strain evidence="10">UoL-WK</strain>
    </source>
</reference>
<dbReference type="InterPro" id="IPR001841">
    <property type="entry name" value="Znf_RING"/>
</dbReference>
<dbReference type="CDD" id="cd16579">
    <property type="entry name" value="RING-HC_PML_C-V"/>
    <property type="match status" value="1"/>
</dbReference>
<evidence type="ECO:0000313" key="11">
    <source>
        <dbReference type="Proteomes" id="UP000285301"/>
    </source>
</evidence>
<feature type="repeat" description="Filamin" evidence="6">
    <location>
        <begin position="396"/>
        <end position="448"/>
    </location>
</feature>
<dbReference type="PROSITE" id="PS51125">
    <property type="entry name" value="NHL"/>
    <property type="match status" value="2"/>
</dbReference>
<keyword evidence="4 7" id="KW-0863">Zinc-finger</keyword>
<dbReference type="OrthoDB" id="252722at2759"/>
<sequence length="728" mass="81456">KGARTGTGIVPSWFLKGLDAFRFALQSQLGRKMMTSSTLVETVSINYEDFTEGFLTCGTCLCTYDGSERTPKLLPCSHTICKACLESMVSQVGVRESGSFRCPICRETIGLPRGGVSAFPPSFLVNQLLDLISRQRREVVPKCSHHVSQELLFCETCDCVFCNLCTNDCHSNVIRDADNKCEHTVIPFSIAIKRMSEILLYKAHQCIARLNEAHENVLTEMRKLDQNADHAFEDINRTFQEMINIVDRRRQELLSYAKKMREDKRSVLQDQLNIIEGEKAKVEAECSGLQYQVEVRNITKKISDLNEKIDSVSSLQEPRENCFIRYEHLHNSAVDDIQKAVNHFGSIRTSKTFPSLCTATVGKCSANLKTIAHITTYDYNGVKQKFGGDLVSAEVIHCEDGSNVATRIVDNRDGTYDAIFVPPKGGQYVLRINVFGRPIKNFPIEFEASSHINPLCIYGCRGTDQHQFVQPVGIALNHANNTVYVLDTGNGRIKVLSQNDCNNSPFTFVTHIEASALENRACTGIALTPKADTLLVTNWRSRNITEITIEGKFVRHFSHKELVEPTCIAVNNEGEIFVADNGANTVFIFHPSGKLKKKIENINNKGVPRFSVIGAINIGPNNELIVADSRIQIFSSDGKFVREIYPEGKLRGNYGGIVFDQNGILLATRVEKAKSFIQIFEYNSGAIKFTIDSNDAKLKRPSSLTTTKDFHVIVVDLGNDCIKKYRYL</sequence>
<evidence type="ECO:0000256" key="5">
    <source>
        <dbReference type="ARBA" id="ARBA00022833"/>
    </source>
</evidence>
<dbReference type="Gene3D" id="2.120.10.30">
    <property type="entry name" value="TolB, C-terminal domain"/>
    <property type="match status" value="1"/>
</dbReference>
<keyword evidence="5" id="KW-0862">Zinc</keyword>
<evidence type="ECO:0000256" key="6">
    <source>
        <dbReference type="PROSITE-ProRule" id="PRU00087"/>
    </source>
</evidence>
<dbReference type="SUPFAM" id="SSF101898">
    <property type="entry name" value="NHL repeat"/>
    <property type="match status" value="1"/>
</dbReference>
<keyword evidence="2" id="KW-0479">Metal-binding</keyword>
<evidence type="ECO:0000256" key="7">
    <source>
        <dbReference type="PROSITE-ProRule" id="PRU00175"/>
    </source>
</evidence>
<evidence type="ECO:0000313" key="10">
    <source>
        <dbReference type="EMBL" id="RWS08444.1"/>
    </source>
</evidence>
<evidence type="ECO:0000256" key="2">
    <source>
        <dbReference type="ARBA" id="ARBA00022723"/>
    </source>
</evidence>
<dbReference type="InterPro" id="IPR014756">
    <property type="entry name" value="Ig_E-set"/>
</dbReference>
<comment type="similarity">
    <text evidence="1">Belongs to the TRIM/RBCC family.</text>
</comment>
<feature type="domain" description="RING-type" evidence="9">
    <location>
        <begin position="57"/>
        <end position="106"/>
    </location>
</feature>
<evidence type="ECO:0000256" key="3">
    <source>
        <dbReference type="ARBA" id="ARBA00022737"/>
    </source>
</evidence>
<organism evidence="10 11">
    <name type="scientific">Dinothrombium tinctorium</name>
    <dbReference type="NCBI Taxonomy" id="1965070"/>
    <lineage>
        <taxon>Eukaryota</taxon>
        <taxon>Metazoa</taxon>
        <taxon>Ecdysozoa</taxon>
        <taxon>Arthropoda</taxon>
        <taxon>Chelicerata</taxon>
        <taxon>Arachnida</taxon>
        <taxon>Acari</taxon>
        <taxon>Acariformes</taxon>
        <taxon>Trombidiformes</taxon>
        <taxon>Prostigmata</taxon>
        <taxon>Anystina</taxon>
        <taxon>Parasitengona</taxon>
        <taxon>Trombidioidea</taxon>
        <taxon>Trombidiidae</taxon>
        <taxon>Dinothrombium</taxon>
    </lineage>
</organism>
<dbReference type="EMBL" id="NCKU01002966">
    <property type="protein sequence ID" value="RWS08444.1"/>
    <property type="molecule type" value="Genomic_DNA"/>
</dbReference>
<dbReference type="InterPro" id="IPR017868">
    <property type="entry name" value="Filamin/ABP280_repeat-like"/>
</dbReference>
<dbReference type="InterPro" id="IPR001258">
    <property type="entry name" value="NHL_repeat"/>
</dbReference>
<dbReference type="InterPro" id="IPR001298">
    <property type="entry name" value="Filamin/ABP280_rpt"/>
</dbReference>
<feature type="non-terminal residue" evidence="10">
    <location>
        <position position="1"/>
    </location>
</feature>
<dbReference type="PROSITE" id="PS50089">
    <property type="entry name" value="ZF_RING_2"/>
    <property type="match status" value="1"/>
</dbReference>
<dbReference type="PANTHER" id="PTHR25462:SF285">
    <property type="entry name" value="RING-TYPE DOMAIN-CONTAINING PROTEIN"/>
    <property type="match status" value="1"/>
</dbReference>
<dbReference type="SMART" id="SM00557">
    <property type="entry name" value="IG_FLMN"/>
    <property type="match status" value="1"/>
</dbReference>
<dbReference type="AlphaFoldDB" id="A0A3S5WGY9"/>
<evidence type="ECO:0000256" key="4">
    <source>
        <dbReference type="ARBA" id="ARBA00022771"/>
    </source>
</evidence>
<dbReference type="Gene3D" id="2.60.40.10">
    <property type="entry name" value="Immunoglobulins"/>
    <property type="match status" value="1"/>
</dbReference>
<evidence type="ECO:0000259" key="9">
    <source>
        <dbReference type="PROSITE" id="PS50089"/>
    </source>
</evidence>
<dbReference type="PANTHER" id="PTHR25462">
    <property type="entry name" value="BONUS, ISOFORM C-RELATED"/>
    <property type="match status" value="1"/>
</dbReference>
<feature type="repeat" description="NHL" evidence="8">
    <location>
        <begin position="455"/>
        <end position="499"/>
    </location>
</feature>
<dbReference type="Pfam" id="PF00630">
    <property type="entry name" value="Filamin"/>
    <property type="match status" value="1"/>
</dbReference>
<keyword evidence="3" id="KW-0677">Repeat</keyword>
<comment type="caution">
    <text evidence="10">The sequence shown here is derived from an EMBL/GenBank/DDBJ whole genome shotgun (WGS) entry which is preliminary data.</text>
</comment>
<evidence type="ECO:0000256" key="8">
    <source>
        <dbReference type="PROSITE-ProRule" id="PRU00504"/>
    </source>
</evidence>
<accession>A0A3S5WGY9</accession>
<dbReference type="PROSITE" id="PS00518">
    <property type="entry name" value="ZF_RING_1"/>
    <property type="match status" value="1"/>
</dbReference>
<keyword evidence="11" id="KW-1185">Reference proteome</keyword>
<dbReference type="SUPFAM" id="SSF57850">
    <property type="entry name" value="RING/U-box"/>
    <property type="match status" value="1"/>
</dbReference>
<gene>
    <name evidence="10" type="ORF">B4U79_13784</name>
</gene>
<dbReference type="Pfam" id="PF01436">
    <property type="entry name" value="NHL"/>
    <property type="match status" value="2"/>
</dbReference>
<dbReference type="InterPro" id="IPR013783">
    <property type="entry name" value="Ig-like_fold"/>
</dbReference>
<dbReference type="PROSITE" id="PS50194">
    <property type="entry name" value="FILAMIN_REPEAT"/>
    <property type="match status" value="1"/>
</dbReference>
<dbReference type="Gene3D" id="3.30.40.10">
    <property type="entry name" value="Zinc/RING finger domain, C3HC4 (zinc finger)"/>
    <property type="match status" value="1"/>
</dbReference>
<evidence type="ECO:0000256" key="1">
    <source>
        <dbReference type="ARBA" id="ARBA00008518"/>
    </source>
</evidence>